<name>B8HXW3_CYAP4</name>
<organism evidence="3">
    <name type="scientific">Cyanothece sp. (strain PCC 7425 / ATCC 29141)</name>
    <dbReference type="NCBI Taxonomy" id="395961"/>
    <lineage>
        <taxon>Bacteria</taxon>
        <taxon>Bacillati</taxon>
        <taxon>Cyanobacteriota</taxon>
        <taxon>Cyanophyceae</taxon>
        <taxon>Gomontiellales</taxon>
        <taxon>Cyanothecaceae</taxon>
        <taxon>Cyanothece</taxon>
    </lineage>
</organism>
<reference evidence="3" key="1">
    <citation type="submission" date="2009-01" db="EMBL/GenBank/DDBJ databases">
        <title>Complete sequence of chromosome Cyanothece sp. PCC 7425.</title>
        <authorList>
            <consortium name="US DOE Joint Genome Institute"/>
            <person name="Lucas S."/>
            <person name="Copeland A."/>
            <person name="Lapidus A."/>
            <person name="Glavina del Rio T."/>
            <person name="Dalin E."/>
            <person name="Tice H."/>
            <person name="Bruce D."/>
            <person name="Goodwin L."/>
            <person name="Pitluck S."/>
            <person name="Sims D."/>
            <person name="Meineke L."/>
            <person name="Brettin T."/>
            <person name="Detter J.C."/>
            <person name="Han C."/>
            <person name="Larimer F."/>
            <person name="Land M."/>
            <person name="Hauser L."/>
            <person name="Kyrpides N."/>
            <person name="Ovchinnikova G."/>
            <person name="Liberton M."/>
            <person name="Stoeckel J."/>
            <person name="Banerjee A."/>
            <person name="Singh A."/>
            <person name="Page L."/>
            <person name="Sato H."/>
            <person name="Zhao L."/>
            <person name="Sherman L."/>
            <person name="Pakrasi H."/>
            <person name="Richardson P."/>
        </authorList>
    </citation>
    <scope>NUCLEOTIDE SEQUENCE</scope>
    <source>
        <strain evidence="3">PCC 7425</strain>
    </source>
</reference>
<dbReference type="PANTHER" id="PTHR40516">
    <property type="entry name" value="ANTITOXIN CHPS-RELATED"/>
    <property type="match status" value="1"/>
</dbReference>
<dbReference type="InterPro" id="IPR039052">
    <property type="entry name" value="Antitox_PemI-like"/>
</dbReference>
<dbReference type="GO" id="GO:0003677">
    <property type="term" value="F:DNA binding"/>
    <property type="evidence" value="ECO:0007669"/>
    <property type="project" value="UniProtKB-UniRule"/>
</dbReference>
<dbReference type="HOGENOM" id="CLU_150554_1_0_3"/>
<dbReference type="KEGG" id="cyn:Cyan7425_1016"/>
<dbReference type="eggNOG" id="COG2336">
    <property type="taxonomic scope" value="Bacteria"/>
</dbReference>
<dbReference type="Pfam" id="PF04014">
    <property type="entry name" value="MazE_antitoxin"/>
    <property type="match status" value="1"/>
</dbReference>
<dbReference type="SMART" id="SM00966">
    <property type="entry name" value="SpoVT_AbrB"/>
    <property type="match status" value="1"/>
</dbReference>
<dbReference type="AlphaFoldDB" id="B8HXW3"/>
<gene>
    <name evidence="3" type="ordered locus">Cyan7425_1016</name>
</gene>
<dbReference type="PROSITE" id="PS51740">
    <property type="entry name" value="SPOVT_ABRB"/>
    <property type="match status" value="1"/>
</dbReference>
<protein>
    <submittedName>
        <fullName evidence="3">Transcriptional regulator/antitoxin, MazE</fullName>
    </submittedName>
</protein>
<evidence type="ECO:0000313" key="3">
    <source>
        <dbReference type="EMBL" id="ACL43402.1"/>
    </source>
</evidence>
<dbReference type="EMBL" id="CP001344">
    <property type="protein sequence ID" value="ACL43402.1"/>
    <property type="molecule type" value="Genomic_DNA"/>
</dbReference>
<dbReference type="STRING" id="395961.Cyan7425_1016"/>
<accession>B8HXW3</accession>
<evidence type="ECO:0000259" key="2">
    <source>
        <dbReference type="PROSITE" id="PS51740"/>
    </source>
</evidence>
<dbReference type="OrthoDB" id="9795766at2"/>
<dbReference type="PANTHER" id="PTHR40516:SF1">
    <property type="entry name" value="ANTITOXIN CHPS-RELATED"/>
    <property type="match status" value="1"/>
</dbReference>
<dbReference type="InterPro" id="IPR007159">
    <property type="entry name" value="SpoVT-AbrB_dom"/>
</dbReference>
<sequence length="80" mass="8882">MQSQIGQWGNSLAIRIPKYVVEALGLKPNDTVECSLEEGKFVVQRLQTLPELTLEELLASVTDTPEGEVDWGKPVGDEVW</sequence>
<dbReference type="SUPFAM" id="SSF89447">
    <property type="entry name" value="AbrB/MazE/MraZ-like"/>
    <property type="match status" value="1"/>
</dbReference>
<proteinExistence type="predicted"/>
<feature type="domain" description="SpoVT-AbrB" evidence="2">
    <location>
        <begin position="3"/>
        <end position="48"/>
    </location>
</feature>
<dbReference type="InterPro" id="IPR037914">
    <property type="entry name" value="SpoVT-AbrB_sf"/>
</dbReference>
<keyword evidence="1" id="KW-0238">DNA-binding</keyword>
<dbReference type="Gene3D" id="2.10.260.10">
    <property type="match status" value="1"/>
</dbReference>
<evidence type="ECO:0000256" key="1">
    <source>
        <dbReference type="PROSITE-ProRule" id="PRU01076"/>
    </source>
</evidence>
<dbReference type="GO" id="GO:0097351">
    <property type="term" value="F:toxin sequestering activity"/>
    <property type="evidence" value="ECO:0007669"/>
    <property type="project" value="InterPro"/>
</dbReference>